<proteinExistence type="predicted"/>
<dbReference type="EMBL" id="PSYR01000002">
    <property type="protein sequence ID" value="RCN56900.1"/>
    <property type="molecule type" value="Genomic_DNA"/>
</dbReference>
<dbReference type="AlphaFoldDB" id="A0A368HHA8"/>
<dbReference type="InterPro" id="IPR011004">
    <property type="entry name" value="Trimer_LpxA-like_sf"/>
</dbReference>
<feature type="transmembrane region" description="Helical" evidence="1">
    <location>
        <begin position="21"/>
        <end position="45"/>
    </location>
</feature>
<name>A0A368HHA8_9GAMM</name>
<evidence type="ECO:0000313" key="3">
    <source>
        <dbReference type="Proteomes" id="UP000253250"/>
    </source>
</evidence>
<keyword evidence="1" id="KW-0812">Transmembrane</keyword>
<protein>
    <recommendedName>
        <fullName evidence="4">Polymer-forming cytoskeletal protein</fullName>
    </recommendedName>
</protein>
<evidence type="ECO:0008006" key="4">
    <source>
        <dbReference type="Google" id="ProtNLM"/>
    </source>
</evidence>
<evidence type="ECO:0000256" key="1">
    <source>
        <dbReference type="SAM" id="Phobius"/>
    </source>
</evidence>
<keyword evidence="1" id="KW-0472">Membrane</keyword>
<evidence type="ECO:0000313" key="2">
    <source>
        <dbReference type="EMBL" id="RCN56900.1"/>
    </source>
</evidence>
<dbReference type="SUPFAM" id="SSF51161">
    <property type="entry name" value="Trimeric LpxA-like enzymes"/>
    <property type="match status" value="1"/>
</dbReference>
<organism evidence="2 3">
    <name type="scientific">Acidiferrobacter thiooxydans</name>
    <dbReference type="NCBI Taxonomy" id="163359"/>
    <lineage>
        <taxon>Bacteria</taxon>
        <taxon>Pseudomonadati</taxon>
        <taxon>Pseudomonadota</taxon>
        <taxon>Gammaproteobacteria</taxon>
        <taxon>Acidiferrobacterales</taxon>
        <taxon>Acidiferrobacteraceae</taxon>
        <taxon>Acidiferrobacter</taxon>
    </lineage>
</organism>
<dbReference type="Gene3D" id="2.160.10.10">
    <property type="entry name" value="Hexapeptide repeat proteins"/>
    <property type="match status" value="1"/>
</dbReference>
<keyword evidence="1" id="KW-1133">Transmembrane helix</keyword>
<keyword evidence="3" id="KW-1185">Reference proteome</keyword>
<reference evidence="2 3" key="1">
    <citation type="submission" date="2018-02" db="EMBL/GenBank/DDBJ databases">
        <title>Insights into the biology of acidophilic members of the Acidiferrobacteraceae family derived from comparative genomic analyses.</title>
        <authorList>
            <person name="Issotta F."/>
            <person name="Thyssen C."/>
            <person name="Mena C."/>
            <person name="Moya A."/>
            <person name="Bellenberg S."/>
            <person name="Sproer C."/>
            <person name="Covarrubias P.C."/>
            <person name="Sand W."/>
            <person name="Quatrini R."/>
            <person name="Vera M."/>
        </authorList>
    </citation>
    <scope>NUCLEOTIDE SEQUENCE [LARGE SCALE GENOMIC DNA]</scope>
    <source>
        <strain evidence="3">m-1</strain>
    </source>
</reference>
<gene>
    <name evidence="2" type="ORF">C4900_14285</name>
</gene>
<accession>A0A368HHA8</accession>
<comment type="caution">
    <text evidence="2">The sequence shown here is derived from an EMBL/GenBank/DDBJ whole genome shotgun (WGS) entry which is preliminary data.</text>
</comment>
<dbReference type="Proteomes" id="UP000253250">
    <property type="component" value="Unassembled WGS sequence"/>
</dbReference>
<sequence length="340" mass="35962">MITRRPPPTRRRRPALEEKAMLILFIAVTTILFMLPFAPTAGLFLRRRQALGPSPLSEGAYAPDHFARNLIAKLRARAALIAQPLITVFEYRLDGEPLLILPASMRRVPSECATKMSYALADAVLPTALPCDKEIAAEGSLLTGGNASYRALYAADTLHIGGNSTVIRWCHADTHLKVDKGCRILGRASANKTIKVDAPCLFMTLTAPTILIGSAEPRMGGAKTGDLASATGTDHVAREPVSLAAGTRLRGSIKAYGQLCVGAESVIEGALVCEGDIVIGPGCLIWGPIVAEGDVRIAEGCEVGRPDDPGSVVGEDIEIVAPAVIHGAVHARHNGIVTEM</sequence>